<dbReference type="PANTHER" id="PTHR43284:SF1">
    <property type="entry name" value="ASPARAGINE SYNTHETASE"/>
    <property type="match status" value="1"/>
</dbReference>
<feature type="domain" description="Glutamine amidotransferase type-2" evidence="7">
    <location>
        <begin position="6"/>
        <end position="206"/>
    </location>
</feature>
<dbReference type="SUPFAM" id="SSF56235">
    <property type="entry name" value="N-terminal nucleophile aminohydrolases (Ntn hydrolases)"/>
    <property type="match status" value="1"/>
</dbReference>
<evidence type="ECO:0000313" key="9">
    <source>
        <dbReference type="Proteomes" id="UP001304243"/>
    </source>
</evidence>
<keyword evidence="2 4" id="KW-0547">Nucleotide-binding</keyword>
<dbReference type="PANTHER" id="PTHR43284">
    <property type="entry name" value="ASPARAGINE SYNTHETASE (GLUTAMINE-HYDROLYZING)"/>
    <property type="match status" value="1"/>
</dbReference>
<dbReference type="InterPro" id="IPR001962">
    <property type="entry name" value="Asn_synthase"/>
</dbReference>
<dbReference type="Pfam" id="PF00733">
    <property type="entry name" value="Asn_synthase"/>
    <property type="match status" value="1"/>
</dbReference>
<reference evidence="8 9" key="1">
    <citation type="submission" date="2022-11" db="EMBL/GenBank/DDBJ databases">
        <title>Mucor velutinosus strain NIH1002 WGS.</title>
        <authorList>
            <person name="Subramanian P."/>
            <person name="Mullikin J.C."/>
            <person name="Segre J.A."/>
            <person name="Zelazny A.M."/>
        </authorList>
    </citation>
    <scope>NUCLEOTIDE SEQUENCE [LARGE SCALE GENOMIC DNA]</scope>
    <source>
        <strain evidence="8 9">NIH1002</strain>
    </source>
</reference>
<evidence type="ECO:0000256" key="2">
    <source>
        <dbReference type="ARBA" id="ARBA00022741"/>
    </source>
</evidence>
<dbReference type="InterPro" id="IPR017932">
    <property type="entry name" value="GATase_2_dom"/>
</dbReference>
<dbReference type="GO" id="GO:0004066">
    <property type="term" value="F:asparagine synthase (glutamine-hydrolyzing) activity"/>
    <property type="evidence" value="ECO:0007669"/>
    <property type="project" value="InterPro"/>
</dbReference>
<dbReference type="PIRSF" id="PIRSF001589">
    <property type="entry name" value="Asn_synthetase_glu-h"/>
    <property type="match status" value="1"/>
</dbReference>
<dbReference type="CDD" id="cd01991">
    <property type="entry name" value="Asn_synthase_B_C"/>
    <property type="match status" value="1"/>
</dbReference>
<sequence length="657" mass="73034">MGGIACYFQFDSSQNKAVLDDENLSKSLEYINHHGPDSIGIYFSACGRIGLGYVQLSVVGTDNGQQPLSNQESDIHVVVNGELYDYKRIKSKLQAKGYQFKTESDSEIALFKGALLVASEIKAFLPLGWQPEWDVDSLMNNGVMFDCRTVFKGVNKLPTAHYMVASSAGSIQIRPYWCQKYANKLIQDTRTVEAMIKGVQVHLVDAVKQRLEGNVAVGIYLDDNVNTCCIAGIVKQIRKETNSKEKIKAFSLAIAGGNELNENTIVKRTAELCDADLEILQVSEEGLLDKSEESIWYVEQPHLNLYGVGRFMLSKLVRDQGYKVMLTGDGADEHFAGHPHFIKDYPREAGSSVPDGFGSVSNDERAAPAQKMNTTENNIGRKHVTGSMLNGSTAPAFLETSITLARSFYSEEAIKKYSHRDPALTVAEALNGISRNNANNKCHPLHTAMSVQCTTVLANHVLSSFSDRSAMAHSVEVRIPFLDHQLCDYVNSLPPSVKIKAEKDGTLIDKWILREAVKPYVTTDVYEGINHQSYSALSSDSTFIKLLKKHLTKEKIERLGWINYNTAKAARESYCITKSHKTYQDLLVIMSYVVLSKQFNVATARFETVTFSKTKQVNSVEKQSSEPHRNTVVSILLKKIVMAVVAIAPMACSYYQQ</sequence>
<dbReference type="SUPFAM" id="SSF52402">
    <property type="entry name" value="Adenine nucleotide alpha hydrolases-like"/>
    <property type="match status" value="1"/>
</dbReference>
<comment type="similarity">
    <text evidence="1">Belongs to the asparagine synthetase family.</text>
</comment>
<dbReference type="InterPro" id="IPR051786">
    <property type="entry name" value="ASN_synthetase/amidase"/>
</dbReference>
<keyword evidence="3 4" id="KW-0067">ATP-binding</keyword>
<dbReference type="Proteomes" id="UP001304243">
    <property type="component" value="Unassembled WGS sequence"/>
</dbReference>
<dbReference type="InterPro" id="IPR006426">
    <property type="entry name" value="Asn_synth_AEB"/>
</dbReference>
<dbReference type="InterPro" id="IPR029055">
    <property type="entry name" value="Ntn_hydrolases_N"/>
</dbReference>
<evidence type="ECO:0000256" key="6">
    <source>
        <dbReference type="PIRSR" id="PIRSR001589-3"/>
    </source>
</evidence>
<name>A0AAN7DG95_9FUNG</name>
<dbReference type="RefSeq" id="XP_064682934.1">
    <property type="nucleotide sequence ID" value="XM_064830432.1"/>
</dbReference>
<keyword evidence="9" id="KW-1185">Reference proteome</keyword>
<dbReference type="Gene3D" id="3.40.50.620">
    <property type="entry name" value="HUPs"/>
    <property type="match status" value="1"/>
</dbReference>
<dbReference type="Gene3D" id="3.60.20.10">
    <property type="entry name" value="Glutamine Phosphoribosylpyrophosphate, subunit 1, domain 1"/>
    <property type="match status" value="2"/>
</dbReference>
<dbReference type="GeneID" id="89954924"/>
<gene>
    <name evidence="8" type="ORF">ATC70_011238</name>
</gene>
<dbReference type="PROSITE" id="PS51278">
    <property type="entry name" value="GATASE_TYPE_2"/>
    <property type="match status" value="1"/>
</dbReference>
<feature type="site" description="Important for beta-aspartyl-AMP intermediate formation" evidence="6">
    <location>
        <position position="329"/>
    </location>
</feature>
<accession>A0AAN7DG95</accession>
<proteinExistence type="inferred from homology"/>
<dbReference type="GO" id="GO:0005829">
    <property type="term" value="C:cytosol"/>
    <property type="evidence" value="ECO:0007669"/>
    <property type="project" value="TreeGrafter"/>
</dbReference>
<evidence type="ECO:0000259" key="7">
    <source>
        <dbReference type="PROSITE" id="PS51278"/>
    </source>
</evidence>
<dbReference type="EMBL" id="JASEJX010000014">
    <property type="protein sequence ID" value="KAK4516268.1"/>
    <property type="molecule type" value="Genomic_DNA"/>
</dbReference>
<dbReference type="GO" id="GO:0006529">
    <property type="term" value="P:asparagine biosynthetic process"/>
    <property type="evidence" value="ECO:0007669"/>
    <property type="project" value="InterPro"/>
</dbReference>
<dbReference type="AlphaFoldDB" id="A0AAN7DG95"/>
<evidence type="ECO:0000256" key="1">
    <source>
        <dbReference type="ARBA" id="ARBA00005752"/>
    </source>
</evidence>
<dbReference type="GO" id="GO:0005524">
    <property type="term" value="F:ATP binding"/>
    <property type="evidence" value="ECO:0007669"/>
    <property type="project" value="UniProtKB-KW"/>
</dbReference>
<evidence type="ECO:0000256" key="5">
    <source>
        <dbReference type="PIRSR" id="PIRSR001589-2"/>
    </source>
</evidence>
<feature type="binding site" evidence="5">
    <location>
        <position position="105"/>
    </location>
    <ligand>
        <name>L-glutamine</name>
        <dbReference type="ChEBI" id="CHEBI:58359"/>
    </ligand>
</feature>
<dbReference type="Pfam" id="PF13537">
    <property type="entry name" value="GATase_7"/>
    <property type="match status" value="1"/>
</dbReference>
<evidence type="ECO:0000256" key="3">
    <source>
        <dbReference type="ARBA" id="ARBA00022840"/>
    </source>
</evidence>
<evidence type="ECO:0000313" key="8">
    <source>
        <dbReference type="EMBL" id="KAK4516268.1"/>
    </source>
</evidence>
<organism evidence="8 9">
    <name type="scientific">Mucor velutinosus</name>
    <dbReference type="NCBI Taxonomy" id="708070"/>
    <lineage>
        <taxon>Eukaryota</taxon>
        <taxon>Fungi</taxon>
        <taxon>Fungi incertae sedis</taxon>
        <taxon>Mucoromycota</taxon>
        <taxon>Mucoromycotina</taxon>
        <taxon>Mucoromycetes</taxon>
        <taxon>Mucorales</taxon>
        <taxon>Mucorineae</taxon>
        <taxon>Mucoraceae</taxon>
        <taxon>Mucor</taxon>
    </lineage>
</organism>
<evidence type="ECO:0000256" key="4">
    <source>
        <dbReference type="PIRNR" id="PIRNR001589"/>
    </source>
</evidence>
<protein>
    <recommendedName>
        <fullName evidence="7">Glutamine amidotransferase type-2 domain-containing protein</fullName>
    </recommendedName>
</protein>
<comment type="caution">
    <text evidence="8">The sequence shown here is derived from an EMBL/GenBank/DDBJ whole genome shotgun (WGS) entry which is preliminary data.</text>
</comment>
<dbReference type="InterPro" id="IPR014729">
    <property type="entry name" value="Rossmann-like_a/b/a_fold"/>
</dbReference>